<reference evidence="2" key="1">
    <citation type="submission" date="2023-12" db="EMBL/GenBank/DDBJ databases">
        <title>Novel isolates from deep terrestrial aquifers shed light on the physiology and ecology of the class Limnochordia.</title>
        <authorList>
            <person name="Karnachuk O.V."/>
            <person name="Lukina A.P."/>
            <person name="Avakyan M.R."/>
            <person name="Kadnikov V."/>
            <person name="Begmatov S."/>
            <person name="Beletsky A.V."/>
            <person name="Mardanov A.V."/>
            <person name="Ravin N.V."/>
        </authorList>
    </citation>
    <scope>NUCLEOTIDE SEQUENCE [LARGE SCALE GENOMIC DNA]</scope>
    <source>
        <strain evidence="2">LN</strain>
    </source>
</reference>
<gene>
    <name evidence="1" type="ORF">VLY81_03940</name>
</gene>
<protein>
    <submittedName>
        <fullName evidence="1">Uncharacterized protein</fullName>
    </submittedName>
</protein>
<evidence type="ECO:0000313" key="1">
    <source>
        <dbReference type="EMBL" id="WRP15326.1"/>
    </source>
</evidence>
<proteinExistence type="predicted"/>
<keyword evidence="2" id="KW-1185">Reference proteome</keyword>
<organism evidence="1 2">
    <name type="scientific">Geochorda subterranea</name>
    <dbReference type="NCBI Taxonomy" id="3109564"/>
    <lineage>
        <taxon>Bacteria</taxon>
        <taxon>Bacillati</taxon>
        <taxon>Bacillota</taxon>
        <taxon>Limnochordia</taxon>
        <taxon>Limnochordales</taxon>
        <taxon>Geochordaceae</taxon>
        <taxon>Geochorda</taxon>
    </lineage>
</organism>
<evidence type="ECO:0000313" key="2">
    <source>
        <dbReference type="Proteomes" id="UP001333102"/>
    </source>
</evidence>
<sequence>MTVDELWERYNELASEQPLSLEEFVEMAVSGQLGEDAVDPETLERFLRRVEGMMLANIETKLEEAPHFHAMREEAIERTQAMIADLIARYATSRGPRPDRDQGPPVG</sequence>
<dbReference type="EMBL" id="CP141614">
    <property type="protein sequence ID" value="WRP15326.1"/>
    <property type="molecule type" value="Genomic_DNA"/>
</dbReference>
<dbReference type="Proteomes" id="UP001333102">
    <property type="component" value="Chromosome"/>
</dbReference>
<name>A0ABZ1BR89_9FIRM</name>
<dbReference type="RefSeq" id="WP_324669727.1">
    <property type="nucleotide sequence ID" value="NZ_CP141614.1"/>
</dbReference>
<accession>A0ABZ1BR89</accession>